<feature type="compositionally biased region" description="Basic and acidic residues" evidence="1">
    <location>
        <begin position="174"/>
        <end position="186"/>
    </location>
</feature>
<reference evidence="2" key="1">
    <citation type="submission" date="2020-05" db="EMBL/GenBank/DDBJ databases">
        <title>Mycena genomes resolve the evolution of fungal bioluminescence.</title>
        <authorList>
            <person name="Tsai I.J."/>
        </authorList>
    </citation>
    <scope>NUCLEOTIDE SEQUENCE</scope>
    <source>
        <strain evidence="2">160909Yilan</strain>
    </source>
</reference>
<sequence>MLWSILQTDSTEDRHYGNECLLIRFAFEARDIEKIRSYKDFLAVRNLRDARFACSRAIALRRTAIRCPWALCQWMQHRVYVPPTLSTGDSSAWTEAGWGDSGSGSCLGTAGSIRPWGLGSGGWDDLWERPGSKDPTWDGFMRVPKTPGKRKRQRRRKALKHAEQANAAAAWAAERQRDLEEWDRTN</sequence>
<dbReference type="EMBL" id="JACAZH010000008">
    <property type="protein sequence ID" value="KAF7361600.1"/>
    <property type="molecule type" value="Genomic_DNA"/>
</dbReference>
<dbReference type="OrthoDB" id="3055583at2759"/>
<gene>
    <name evidence="2" type="ORF">MSAN_01194100</name>
</gene>
<feature type="region of interest" description="Disordered" evidence="1">
    <location>
        <begin position="131"/>
        <end position="186"/>
    </location>
</feature>
<dbReference type="AlphaFoldDB" id="A0A8H7D4Y0"/>
<comment type="caution">
    <text evidence="2">The sequence shown here is derived from an EMBL/GenBank/DDBJ whole genome shotgun (WGS) entry which is preliminary data.</text>
</comment>
<evidence type="ECO:0000313" key="2">
    <source>
        <dbReference type="EMBL" id="KAF7361600.1"/>
    </source>
</evidence>
<dbReference type="Proteomes" id="UP000623467">
    <property type="component" value="Unassembled WGS sequence"/>
</dbReference>
<organism evidence="2 3">
    <name type="scientific">Mycena sanguinolenta</name>
    <dbReference type="NCBI Taxonomy" id="230812"/>
    <lineage>
        <taxon>Eukaryota</taxon>
        <taxon>Fungi</taxon>
        <taxon>Dikarya</taxon>
        <taxon>Basidiomycota</taxon>
        <taxon>Agaricomycotina</taxon>
        <taxon>Agaricomycetes</taxon>
        <taxon>Agaricomycetidae</taxon>
        <taxon>Agaricales</taxon>
        <taxon>Marasmiineae</taxon>
        <taxon>Mycenaceae</taxon>
        <taxon>Mycena</taxon>
    </lineage>
</organism>
<feature type="compositionally biased region" description="Basic residues" evidence="1">
    <location>
        <begin position="147"/>
        <end position="159"/>
    </location>
</feature>
<keyword evidence="3" id="KW-1185">Reference proteome</keyword>
<evidence type="ECO:0000313" key="3">
    <source>
        <dbReference type="Proteomes" id="UP000623467"/>
    </source>
</evidence>
<protein>
    <submittedName>
        <fullName evidence="2">Uncharacterized protein</fullName>
    </submittedName>
</protein>
<name>A0A8H7D4Y0_9AGAR</name>
<proteinExistence type="predicted"/>
<feature type="compositionally biased region" description="Low complexity" evidence="1">
    <location>
        <begin position="164"/>
        <end position="173"/>
    </location>
</feature>
<accession>A0A8H7D4Y0</accession>
<evidence type="ECO:0000256" key="1">
    <source>
        <dbReference type="SAM" id="MobiDB-lite"/>
    </source>
</evidence>